<comment type="caution">
    <text evidence="5">The sequence shown here is derived from an EMBL/GenBank/DDBJ whole genome shotgun (WGS) entry which is preliminary data.</text>
</comment>
<dbReference type="AlphaFoldDB" id="A0A7C5Z0G3"/>
<dbReference type="GO" id="GO:0008643">
    <property type="term" value="P:carbohydrate transport"/>
    <property type="evidence" value="ECO:0007669"/>
    <property type="project" value="InterPro"/>
</dbReference>
<reference evidence="5" key="1">
    <citation type="journal article" date="2020" name="mSystems">
        <title>Genome- and Community-Level Interaction Insights into Carbon Utilization and Element Cycling Functions of Hydrothermarchaeota in Hydrothermal Sediment.</title>
        <authorList>
            <person name="Zhou Z."/>
            <person name="Liu Y."/>
            <person name="Xu W."/>
            <person name="Pan J."/>
            <person name="Luo Z.H."/>
            <person name="Li M."/>
        </authorList>
    </citation>
    <scope>NUCLEOTIDE SEQUENCE [LARGE SCALE GENOMIC DNA]</scope>
    <source>
        <strain evidence="5">SpSt-1</strain>
    </source>
</reference>
<dbReference type="PANTHER" id="PTHR43875:SF1">
    <property type="entry name" value="OSMOPROTECTIVE COMPOUNDS UPTAKE ATP-BINDING PROTEIN GGTA"/>
    <property type="match status" value="1"/>
</dbReference>
<name>A0A7C5Z0G3_9CREN</name>
<dbReference type="InterPro" id="IPR017871">
    <property type="entry name" value="ABC_transporter-like_CS"/>
</dbReference>
<dbReference type="SUPFAM" id="SSF50331">
    <property type="entry name" value="MOP-like"/>
    <property type="match status" value="1"/>
</dbReference>
<evidence type="ECO:0000256" key="3">
    <source>
        <dbReference type="ARBA" id="ARBA00022840"/>
    </source>
</evidence>
<sequence length="359" mass="40379">MVKVTLEDVSYTYRSGRRGVEAVKDLNLTVNDKEFMVLLGPSGCGKSTTLLLIAGVYKPMKGHIYFDDKVVDDLEPKDRNVGMVFQSYALYPHMTVYENIAFPLKLKKLPKQEIDKRVREAASMLRIEDLLDRYPRQLSGGQQQRVALARAIAKNPAIFLMDEPLSNLDAKIRIEVRAELKRLQREIGITTIYVTHDQAEAMSLADRIAIMNAGRILQVGTPEELYYKPINTFVAGFIGSPPANLIDANIVEVDGKVMLEMLGVKIPLPSDIASIVRNENKVIFMIRPEDIDLEPNGEFTVYSVEWHGREILASIQAPDGKTLKVVLPTNKRITAGDKVSINFNFKHIHIYKQSGELII</sequence>
<dbReference type="GO" id="GO:0005524">
    <property type="term" value="F:ATP binding"/>
    <property type="evidence" value="ECO:0007669"/>
    <property type="project" value="UniProtKB-KW"/>
</dbReference>
<dbReference type="SMART" id="SM00382">
    <property type="entry name" value="AAA"/>
    <property type="match status" value="1"/>
</dbReference>
<dbReference type="InterPro" id="IPR015855">
    <property type="entry name" value="ABC_transpr_MalK-like"/>
</dbReference>
<keyword evidence="3 5" id="KW-0067">ATP-binding</keyword>
<dbReference type="InterPro" id="IPR027417">
    <property type="entry name" value="P-loop_NTPase"/>
</dbReference>
<keyword evidence="1" id="KW-0813">Transport</keyword>
<dbReference type="PANTHER" id="PTHR43875">
    <property type="entry name" value="MALTODEXTRIN IMPORT ATP-BINDING PROTEIN MSMX"/>
    <property type="match status" value="1"/>
</dbReference>
<dbReference type="PROSITE" id="PS00211">
    <property type="entry name" value="ABC_TRANSPORTER_1"/>
    <property type="match status" value="1"/>
</dbReference>
<evidence type="ECO:0000313" key="5">
    <source>
        <dbReference type="EMBL" id="HHR97080.1"/>
    </source>
</evidence>
<gene>
    <name evidence="5" type="ORF">ENL47_09885</name>
</gene>
<dbReference type="Gene3D" id="3.40.50.300">
    <property type="entry name" value="P-loop containing nucleotide triphosphate hydrolases"/>
    <property type="match status" value="1"/>
</dbReference>
<evidence type="ECO:0000259" key="4">
    <source>
        <dbReference type="PROSITE" id="PS50893"/>
    </source>
</evidence>
<evidence type="ECO:0000256" key="1">
    <source>
        <dbReference type="ARBA" id="ARBA00022448"/>
    </source>
</evidence>
<dbReference type="GO" id="GO:0140359">
    <property type="term" value="F:ABC-type transporter activity"/>
    <property type="evidence" value="ECO:0007669"/>
    <property type="project" value="InterPro"/>
</dbReference>
<feature type="domain" description="ABC transporter" evidence="4">
    <location>
        <begin position="4"/>
        <end position="238"/>
    </location>
</feature>
<dbReference type="GO" id="GO:0016887">
    <property type="term" value="F:ATP hydrolysis activity"/>
    <property type="evidence" value="ECO:0007669"/>
    <property type="project" value="InterPro"/>
</dbReference>
<dbReference type="InterPro" id="IPR047641">
    <property type="entry name" value="ABC_transpr_MalK/UgpC-like"/>
</dbReference>
<proteinExistence type="predicted"/>
<evidence type="ECO:0000256" key="2">
    <source>
        <dbReference type="ARBA" id="ARBA00022741"/>
    </source>
</evidence>
<dbReference type="GO" id="GO:0055052">
    <property type="term" value="C:ATP-binding cassette (ABC) transporter complex, substrate-binding subunit-containing"/>
    <property type="evidence" value="ECO:0007669"/>
    <property type="project" value="TreeGrafter"/>
</dbReference>
<dbReference type="Pfam" id="PF00005">
    <property type="entry name" value="ABC_tran"/>
    <property type="match status" value="1"/>
</dbReference>
<dbReference type="InterPro" id="IPR003593">
    <property type="entry name" value="AAA+_ATPase"/>
</dbReference>
<dbReference type="EMBL" id="DRUB01000192">
    <property type="protein sequence ID" value="HHR97080.1"/>
    <property type="molecule type" value="Genomic_DNA"/>
</dbReference>
<dbReference type="Pfam" id="PF08402">
    <property type="entry name" value="TOBE_2"/>
    <property type="match status" value="1"/>
</dbReference>
<dbReference type="Gene3D" id="2.40.50.140">
    <property type="entry name" value="Nucleic acid-binding proteins"/>
    <property type="match status" value="1"/>
</dbReference>
<dbReference type="PROSITE" id="PS50893">
    <property type="entry name" value="ABC_TRANSPORTER_2"/>
    <property type="match status" value="1"/>
</dbReference>
<protein>
    <submittedName>
        <fullName evidence="5">ABC transporter ATP-binding protein</fullName>
    </submittedName>
</protein>
<dbReference type="CDD" id="cd03301">
    <property type="entry name" value="ABC_MalK_N"/>
    <property type="match status" value="1"/>
</dbReference>
<dbReference type="InterPro" id="IPR003439">
    <property type="entry name" value="ABC_transporter-like_ATP-bd"/>
</dbReference>
<dbReference type="SUPFAM" id="SSF52540">
    <property type="entry name" value="P-loop containing nucleoside triphosphate hydrolases"/>
    <property type="match status" value="1"/>
</dbReference>
<dbReference type="FunFam" id="3.40.50.300:FF:000042">
    <property type="entry name" value="Maltose/maltodextrin ABC transporter, ATP-binding protein"/>
    <property type="match status" value="1"/>
</dbReference>
<organism evidence="5">
    <name type="scientific">Ignisphaera aggregans</name>
    <dbReference type="NCBI Taxonomy" id="334771"/>
    <lineage>
        <taxon>Archaea</taxon>
        <taxon>Thermoproteota</taxon>
        <taxon>Thermoprotei</taxon>
        <taxon>Desulfurococcales</taxon>
        <taxon>Desulfurococcaceae</taxon>
        <taxon>Ignisphaera</taxon>
    </lineage>
</organism>
<dbReference type="Gene3D" id="2.40.50.100">
    <property type="match status" value="1"/>
</dbReference>
<keyword evidence="2" id="KW-0547">Nucleotide-binding</keyword>
<dbReference type="InterPro" id="IPR012340">
    <property type="entry name" value="NA-bd_OB-fold"/>
</dbReference>
<dbReference type="InterPro" id="IPR008995">
    <property type="entry name" value="Mo/tungstate-bd_C_term_dom"/>
</dbReference>
<dbReference type="InterPro" id="IPR013611">
    <property type="entry name" value="Transp-assoc_OB_typ2"/>
</dbReference>
<accession>A0A7C5Z0G3</accession>